<dbReference type="PROSITE" id="PS51386">
    <property type="entry name" value="RINT1_TIP20"/>
    <property type="match status" value="1"/>
</dbReference>
<dbReference type="GO" id="GO:0006890">
    <property type="term" value="P:retrograde vesicle-mediated transport, Golgi to endoplasmic reticulum"/>
    <property type="evidence" value="ECO:0007669"/>
    <property type="project" value="InterPro"/>
</dbReference>
<gene>
    <name evidence="2" type="ORF">GALMADRAFT_204803</name>
</gene>
<proteinExistence type="predicted"/>
<evidence type="ECO:0000256" key="1">
    <source>
        <dbReference type="SAM" id="Coils"/>
    </source>
</evidence>
<dbReference type="InterPro" id="IPR042042">
    <property type="entry name" value="Tip20p_domB"/>
</dbReference>
<feature type="coiled-coil region" evidence="1">
    <location>
        <begin position="82"/>
        <end position="109"/>
    </location>
</feature>
<dbReference type="PANTHER" id="PTHR13520">
    <property type="entry name" value="RAD50-INTERACTING PROTEIN 1 RINT-1"/>
    <property type="match status" value="1"/>
</dbReference>
<name>A0A067TSL0_GALM3</name>
<dbReference type="GO" id="GO:0060628">
    <property type="term" value="P:regulation of ER to Golgi vesicle-mediated transport"/>
    <property type="evidence" value="ECO:0007669"/>
    <property type="project" value="TreeGrafter"/>
</dbReference>
<dbReference type="GO" id="GO:0070939">
    <property type="term" value="C:Dsl1/NZR complex"/>
    <property type="evidence" value="ECO:0007669"/>
    <property type="project" value="InterPro"/>
</dbReference>
<organism evidence="2 3">
    <name type="scientific">Galerina marginata (strain CBS 339.88)</name>
    <dbReference type="NCBI Taxonomy" id="685588"/>
    <lineage>
        <taxon>Eukaryota</taxon>
        <taxon>Fungi</taxon>
        <taxon>Dikarya</taxon>
        <taxon>Basidiomycota</taxon>
        <taxon>Agaricomycotina</taxon>
        <taxon>Agaricomycetes</taxon>
        <taxon>Agaricomycetidae</taxon>
        <taxon>Agaricales</taxon>
        <taxon>Agaricineae</taxon>
        <taxon>Strophariaceae</taxon>
        <taxon>Galerina</taxon>
    </lineage>
</organism>
<dbReference type="Proteomes" id="UP000027222">
    <property type="component" value="Unassembled WGS sequence"/>
</dbReference>
<protein>
    <recommendedName>
        <fullName evidence="4">RAD50-interacting protein 1</fullName>
    </recommendedName>
</protein>
<evidence type="ECO:0000313" key="3">
    <source>
        <dbReference type="Proteomes" id="UP000027222"/>
    </source>
</evidence>
<accession>A0A067TSL0</accession>
<reference evidence="3" key="1">
    <citation type="journal article" date="2014" name="Proc. Natl. Acad. Sci. U.S.A.">
        <title>Extensive sampling of basidiomycete genomes demonstrates inadequacy of the white-rot/brown-rot paradigm for wood decay fungi.</title>
        <authorList>
            <person name="Riley R."/>
            <person name="Salamov A.A."/>
            <person name="Brown D.W."/>
            <person name="Nagy L.G."/>
            <person name="Floudas D."/>
            <person name="Held B.W."/>
            <person name="Levasseur A."/>
            <person name="Lombard V."/>
            <person name="Morin E."/>
            <person name="Otillar R."/>
            <person name="Lindquist E.A."/>
            <person name="Sun H."/>
            <person name="LaButti K.M."/>
            <person name="Schmutz J."/>
            <person name="Jabbour D."/>
            <person name="Luo H."/>
            <person name="Baker S.E."/>
            <person name="Pisabarro A.G."/>
            <person name="Walton J.D."/>
            <person name="Blanchette R.A."/>
            <person name="Henrissat B."/>
            <person name="Martin F."/>
            <person name="Cullen D."/>
            <person name="Hibbett D.S."/>
            <person name="Grigoriev I.V."/>
        </authorList>
    </citation>
    <scope>NUCLEOTIDE SEQUENCE [LARGE SCALE GENOMIC DNA]</scope>
    <source>
        <strain evidence="3">CBS 339.88</strain>
    </source>
</reference>
<keyword evidence="1" id="KW-0175">Coiled coil</keyword>
<evidence type="ECO:0008006" key="4">
    <source>
        <dbReference type="Google" id="ProtNLM"/>
    </source>
</evidence>
<keyword evidence="3" id="KW-1185">Reference proteome</keyword>
<dbReference type="HOGENOM" id="CLU_015529_0_0_1"/>
<dbReference type="Gene3D" id="1.20.58.1420">
    <property type="entry name" value="Dsl1p vesicle tethering complex, Tip20p subunit, domain B"/>
    <property type="match status" value="1"/>
</dbReference>
<dbReference type="GO" id="GO:0006888">
    <property type="term" value="P:endoplasmic reticulum to Golgi vesicle-mediated transport"/>
    <property type="evidence" value="ECO:0007669"/>
    <property type="project" value="InterPro"/>
</dbReference>
<dbReference type="PANTHER" id="PTHR13520:SF0">
    <property type="entry name" value="RAD50-INTERACTING PROTEIN 1"/>
    <property type="match status" value="1"/>
</dbReference>
<dbReference type="InterPro" id="IPR007528">
    <property type="entry name" value="RINT1_Tip20"/>
</dbReference>
<dbReference type="OrthoDB" id="407410at2759"/>
<evidence type="ECO:0000313" key="2">
    <source>
        <dbReference type="EMBL" id="KDR85307.1"/>
    </source>
</evidence>
<dbReference type="STRING" id="685588.A0A067TSL0"/>
<dbReference type="EMBL" id="KL142367">
    <property type="protein sequence ID" value="KDR85307.1"/>
    <property type="molecule type" value="Genomic_DNA"/>
</dbReference>
<dbReference type="Pfam" id="PF04437">
    <property type="entry name" value="RINT1_TIP1"/>
    <property type="match status" value="1"/>
</dbReference>
<sequence>MSSTQIRTLLNPPSHEDSHFKAREKVNLQFRSVDDLEDLQSLVIQSQQKQDVLKADLSASQSQVDELVERTRFTVETHSNTAKELSLLRHALNDELSDLARDLVSLKSNEDREPLLLEDLETLHRNLKELQSVKQYVQVIQQALKLSEEAIELVQQSSGISSDSLRGYQSLQEYVTMVVGSCSSLEDESTQQHLNLVTFLENIRDKAWAGIKTVLFSTLVAAAEKLGWPAPVEYAAVAPQDRKSFEVAFLNLLKLQSLGKGLGVKVQLERDGLYPLQALVQPISLRFKYHFEGSRQTNKLEKPEWYFTHIQNVSHEHVHFMNTVIQRLLEKTEYRRISAWREFTQLLLPLLSRKLKRTVPLILDHPSLLAHTIYQALTFDSAMIEEDFSLQGTSVAKGIAQWDGISDVILGNADWFETWLAAEKHFVETQYQDIITAPDAWLIADEVDSDSHSRDLKPTVSSRKMKSLVEQVTDRYSPLPHPIQKAQFLLVLQLPLLESYHGRISSSLVAFETLSSIFVRSVPGALNFSMREASLQEDPRNRTSGPSGANSLCKALLSAGYIQACLEDWGEDMFFLQLWADFDADRNLRQWAQSSEYLPNLANLDASSPRETVFKVVISKYYQLSIRAEDMIVQLVCSEVENGLRVHRTAGNPLETDSLEFALSQTLLVPIGMLSSHLTQLRMTLPGSIFTALYRRIVQRLAEHILHHQILYRGHFSLQEGKATRSECELWVETCFAAVEGALGGGRQRVQAPWNKVLEAGRLVSLEGEAWEKVVNSTFGPDSDEKWEETVVELVGLSDLARDEVGAILKRRQD</sequence>
<dbReference type="AlphaFoldDB" id="A0A067TSL0"/>